<name>A0A5C0SP79_9EURY</name>
<keyword evidence="3" id="KW-1185">Reference proteome</keyword>
<reference evidence="2 3" key="1">
    <citation type="submission" date="2019-07" db="EMBL/GenBank/DDBJ databases">
        <title>Complete genome of Thermococcus acidophilus.</title>
        <authorList>
            <person name="Li X."/>
        </authorList>
    </citation>
    <scope>NUCLEOTIDE SEQUENCE [LARGE SCALE GENOMIC DNA]</scope>
    <source>
        <strain evidence="2 3">SY113</strain>
    </source>
</reference>
<gene>
    <name evidence="2" type="ORF">FPV09_05685</name>
</gene>
<dbReference type="InterPro" id="IPR016024">
    <property type="entry name" value="ARM-type_fold"/>
</dbReference>
<dbReference type="AlphaFoldDB" id="A0A5C0SP79"/>
<evidence type="ECO:0000256" key="1">
    <source>
        <dbReference type="SAM" id="MobiDB-lite"/>
    </source>
</evidence>
<dbReference type="Gene3D" id="1.25.10.10">
    <property type="entry name" value="Leucine-rich Repeat Variant"/>
    <property type="match status" value="2"/>
</dbReference>
<dbReference type="SUPFAM" id="SSF48371">
    <property type="entry name" value="ARM repeat"/>
    <property type="match status" value="1"/>
</dbReference>
<feature type="region of interest" description="Disordered" evidence="1">
    <location>
        <begin position="350"/>
        <end position="380"/>
    </location>
</feature>
<dbReference type="RefSeq" id="WP_148882688.1">
    <property type="nucleotide sequence ID" value="NZ_CP041932.1"/>
</dbReference>
<dbReference type="GeneID" id="41609326"/>
<dbReference type="KEGG" id="them:FPV09_05685"/>
<dbReference type="InterPro" id="IPR011989">
    <property type="entry name" value="ARM-like"/>
</dbReference>
<dbReference type="EMBL" id="CP041932">
    <property type="protein sequence ID" value="QEK14669.1"/>
    <property type="molecule type" value="Genomic_DNA"/>
</dbReference>
<sequence>MSRKDNTITRTLEECLASWNIKKAVEMTLSDDSALTALFELLRTGDNEIKLRALMVLEELLDSMPDVRKLALIRRFLDEILLVMERGNDEVSIHSLKVLAKLVHGVPLYPDTFIRLANALKNLAKSRRNEAVLLEIPPVIMNMKAVSYTPRLMDVLSRLLSSKNLRLKAMGLRLLLNTSVYTGATPLLKTVFFEVQDMLSEKDVALADFALDILLEISNFPLREEFIDDVVKTLTIVKNLALGKSPELREKAKLVAEKLGAAIKKYYARNPQKAMEKLHELLVHERFYEAVDLALAVGDTYILKWLAGVLEEMGKETLEINERVLPGPKYPEVPPEKKAQRYLQPPTLSRFRGKGRKAASSSLHTGASGQGKSTKRRREEFSRALASGDEEMLLELSRINPELVFELVRMLDEGDKFEKMDALWALSKLAEGLDSRWMSVLKIGVRPLINLALSRNRWMRMRAVKTLALLASRAPYGGEIVEQFLEFYLSQDVSKAIPALEFFGYYFDRKWDDKSAMAVLPVLAEYLDKDETRFDALLVLEALVRSSPSNRVALFRPFVEELKRIKKSAPYEDQKLAIRILEAITDKEKGLVHG</sequence>
<proteinExistence type="predicted"/>
<protein>
    <submittedName>
        <fullName evidence="2">Uncharacterized protein</fullName>
    </submittedName>
</protein>
<accession>A0A5C0SP79</accession>
<dbReference type="Proteomes" id="UP000322631">
    <property type="component" value="Chromosome"/>
</dbReference>
<evidence type="ECO:0000313" key="2">
    <source>
        <dbReference type="EMBL" id="QEK14669.1"/>
    </source>
</evidence>
<feature type="compositionally biased region" description="Polar residues" evidence="1">
    <location>
        <begin position="359"/>
        <end position="372"/>
    </location>
</feature>
<evidence type="ECO:0000313" key="3">
    <source>
        <dbReference type="Proteomes" id="UP000322631"/>
    </source>
</evidence>
<organism evidence="2 3">
    <name type="scientific">Thermococcus aciditolerans</name>
    <dbReference type="NCBI Taxonomy" id="2598455"/>
    <lineage>
        <taxon>Archaea</taxon>
        <taxon>Methanobacteriati</taxon>
        <taxon>Methanobacteriota</taxon>
        <taxon>Thermococci</taxon>
        <taxon>Thermococcales</taxon>
        <taxon>Thermococcaceae</taxon>
        <taxon>Thermococcus</taxon>
    </lineage>
</organism>